<proteinExistence type="predicted"/>
<sequence length="356" mass="40557">MYDSKTTVPFFGVSENANQTRKAIPDDGQVYDIVHALGKILKGGGNGRPARKDYIANSQIALLLNAYNTRAPNTMQSPWAYFHRNVIKVPHRAPPGFDWNQRAYRLQMPRGDDYRDNFNRDLTRVWPTIAGFGVARPNRHDIRYRLLCFIHEHDDTTNTADFFEKVYSMSVYDRETGELAWHNPSSHNQARRLDDINAFWANRVDDFPILFPPQVVPVHYASLDALAGFLHWTLDPVFSQKSIFGIGIWLMNNIAQPPMVQGRGPRPPDTIQTVSGGGDINLLPALVECLWLTLRENIGDYIGGALVTQHRVRNNFGMRPGDNTWLRIAVNRRLRQLYPVGGAQAWIPRAFLNQIP</sequence>
<name>M7SBH4_EUTLA</name>
<gene>
    <name evidence="1" type="ORF">UCREL1_9518</name>
</gene>
<protein>
    <submittedName>
        <fullName evidence="1">Uncharacterized protein</fullName>
    </submittedName>
</protein>
<dbReference type="Proteomes" id="UP000012174">
    <property type="component" value="Unassembled WGS sequence"/>
</dbReference>
<dbReference type="HOGENOM" id="CLU_778521_0_0_1"/>
<keyword evidence="2" id="KW-1185">Reference proteome</keyword>
<accession>M7SBH4</accession>
<dbReference type="EMBL" id="KB707210">
    <property type="protein sequence ID" value="EMR63534.1"/>
    <property type="molecule type" value="Genomic_DNA"/>
</dbReference>
<dbReference type="KEGG" id="ela:UCREL1_9518"/>
<evidence type="ECO:0000313" key="2">
    <source>
        <dbReference type="Proteomes" id="UP000012174"/>
    </source>
</evidence>
<evidence type="ECO:0000313" key="1">
    <source>
        <dbReference type="EMBL" id="EMR63534.1"/>
    </source>
</evidence>
<dbReference type="AlphaFoldDB" id="M7SBH4"/>
<dbReference type="OrthoDB" id="4747750at2759"/>
<organism evidence="1 2">
    <name type="scientific">Eutypa lata (strain UCR-EL1)</name>
    <name type="common">Grapevine dieback disease fungus</name>
    <name type="synonym">Eutypa armeniacae</name>
    <dbReference type="NCBI Taxonomy" id="1287681"/>
    <lineage>
        <taxon>Eukaryota</taxon>
        <taxon>Fungi</taxon>
        <taxon>Dikarya</taxon>
        <taxon>Ascomycota</taxon>
        <taxon>Pezizomycotina</taxon>
        <taxon>Sordariomycetes</taxon>
        <taxon>Xylariomycetidae</taxon>
        <taxon>Xylariales</taxon>
        <taxon>Diatrypaceae</taxon>
        <taxon>Eutypa</taxon>
    </lineage>
</organism>
<reference evidence="2" key="1">
    <citation type="journal article" date="2013" name="Genome Announc.">
        <title>Draft genome sequence of the grapevine dieback fungus Eutypa lata UCR-EL1.</title>
        <authorList>
            <person name="Blanco-Ulate B."/>
            <person name="Rolshausen P.E."/>
            <person name="Cantu D."/>
        </authorList>
    </citation>
    <scope>NUCLEOTIDE SEQUENCE [LARGE SCALE GENOMIC DNA]</scope>
    <source>
        <strain evidence="2">UCR-EL1</strain>
    </source>
</reference>